<organism evidence="1 2">
    <name type="scientific">Lindgomyces ingoldianus</name>
    <dbReference type="NCBI Taxonomy" id="673940"/>
    <lineage>
        <taxon>Eukaryota</taxon>
        <taxon>Fungi</taxon>
        <taxon>Dikarya</taxon>
        <taxon>Ascomycota</taxon>
        <taxon>Pezizomycotina</taxon>
        <taxon>Dothideomycetes</taxon>
        <taxon>Pleosporomycetidae</taxon>
        <taxon>Pleosporales</taxon>
        <taxon>Lindgomycetaceae</taxon>
        <taxon>Lindgomyces</taxon>
    </lineage>
</organism>
<dbReference type="EMBL" id="MU003506">
    <property type="protein sequence ID" value="KAF2470893.1"/>
    <property type="molecule type" value="Genomic_DNA"/>
</dbReference>
<sequence>MGIYDAQAVVPKLDASGSNFWKWDAAITLYSQIHNASEVLTGEKTRPSNPSYTGNIDEPGALDVSTLDPHNGEHHQLMAERKAFDDDRQSINEHIIKSAEKQKERIKHWGRLDAALNMTFLTSIPREVYEAIQGLHTAAEQYKEITRRYREGLHEAYTAWTDFSKLRCADCTNTLKFTDKFRASLNKLKDMKLQLPDKGVLYQFILAIEESYPDYARVKDKATTFLSSKYLSHISPQI</sequence>
<dbReference type="Proteomes" id="UP000799755">
    <property type="component" value="Unassembled WGS sequence"/>
</dbReference>
<proteinExistence type="predicted"/>
<keyword evidence="2" id="KW-1185">Reference proteome</keyword>
<evidence type="ECO:0000313" key="2">
    <source>
        <dbReference type="Proteomes" id="UP000799755"/>
    </source>
</evidence>
<protein>
    <submittedName>
        <fullName evidence="1">Uncharacterized protein</fullName>
    </submittedName>
</protein>
<gene>
    <name evidence="1" type="ORF">BDR25DRAFT_368568</name>
</gene>
<comment type="caution">
    <text evidence="1">The sequence shown here is derived from an EMBL/GenBank/DDBJ whole genome shotgun (WGS) entry which is preliminary data.</text>
</comment>
<reference evidence="1" key="1">
    <citation type="journal article" date="2020" name="Stud. Mycol.">
        <title>101 Dothideomycetes genomes: a test case for predicting lifestyles and emergence of pathogens.</title>
        <authorList>
            <person name="Haridas S."/>
            <person name="Albert R."/>
            <person name="Binder M."/>
            <person name="Bloem J."/>
            <person name="Labutti K."/>
            <person name="Salamov A."/>
            <person name="Andreopoulos B."/>
            <person name="Baker S."/>
            <person name="Barry K."/>
            <person name="Bills G."/>
            <person name="Bluhm B."/>
            <person name="Cannon C."/>
            <person name="Castanera R."/>
            <person name="Culley D."/>
            <person name="Daum C."/>
            <person name="Ezra D."/>
            <person name="Gonzalez J."/>
            <person name="Henrissat B."/>
            <person name="Kuo A."/>
            <person name="Liang C."/>
            <person name="Lipzen A."/>
            <person name="Lutzoni F."/>
            <person name="Magnuson J."/>
            <person name="Mondo S."/>
            <person name="Nolan M."/>
            <person name="Ohm R."/>
            <person name="Pangilinan J."/>
            <person name="Park H.-J."/>
            <person name="Ramirez L."/>
            <person name="Alfaro M."/>
            <person name="Sun H."/>
            <person name="Tritt A."/>
            <person name="Yoshinaga Y."/>
            <person name="Zwiers L.-H."/>
            <person name="Turgeon B."/>
            <person name="Goodwin S."/>
            <person name="Spatafora J."/>
            <person name="Crous P."/>
            <person name="Grigoriev I."/>
        </authorList>
    </citation>
    <scope>NUCLEOTIDE SEQUENCE</scope>
    <source>
        <strain evidence="1">ATCC 200398</strain>
    </source>
</reference>
<evidence type="ECO:0000313" key="1">
    <source>
        <dbReference type="EMBL" id="KAF2470893.1"/>
    </source>
</evidence>
<name>A0ACB6QV63_9PLEO</name>
<accession>A0ACB6QV63</accession>